<keyword evidence="4 8" id="KW-0479">Metal-binding</keyword>
<protein>
    <recommendedName>
        <fullName evidence="8">Ribonuclease VapC</fullName>
        <shortName evidence="8">RNase VapC</shortName>
        <ecNumber evidence="8">3.1.-.-</ecNumber>
    </recommendedName>
    <alternativeName>
        <fullName evidence="8">Toxin VapC</fullName>
    </alternativeName>
</protein>
<comment type="similarity">
    <text evidence="7 8">Belongs to the PINc/VapC protein family.</text>
</comment>
<evidence type="ECO:0000313" key="10">
    <source>
        <dbReference type="EMBL" id="PDW03014.1"/>
    </source>
</evidence>
<dbReference type="PANTHER" id="PTHR33653:SF1">
    <property type="entry name" value="RIBONUCLEASE VAPC2"/>
    <property type="match status" value="1"/>
</dbReference>
<dbReference type="Pfam" id="PF01850">
    <property type="entry name" value="PIN"/>
    <property type="match status" value="1"/>
</dbReference>
<name>A0A2A6RIR1_9CHLR</name>
<evidence type="ECO:0000256" key="6">
    <source>
        <dbReference type="ARBA" id="ARBA00022842"/>
    </source>
</evidence>
<evidence type="ECO:0000256" key="3">
    <source>
        <dbReference type="ARBA" id="ARBA00022722"/>
    </source>
</evidence>
<keyword evidence="6 8" id="KW-0460">Magnesium</keyword>
<proteinExistence type="inferred from homology"/>
<dbReference type="HAMAP" id="MF_00265">
    <property type="entry name" value="VapC_Nob1"/>
    <property type="match status" value="1"/>
</dbReference>
<dbReference type="InterPro" id="IPR022907">
    <property type="entry name" value="VapC_family"/>
</dbReference>
<comment type="caution">
    <text evidence="10">The sequence shown here is derived from an EMBL/GenBank/DDBJ whole genome shotgun (WGS) entry which is preliminary data.</text>
</comment>
<dbReference type="EMBL" id="NQWI01000044">
    <property type="protein sequence ID" value="PDW03014.1"/>
    <property type="molecule type" value="Genomic_DNA"/>
</dbReference>
<dbReference type="Gene3D" id="3.40.50.1010">
    <property type="entry name" value="5'-nuclease"/>
    <property type="match status" value="1"/>
</dbReference>
<dbReference type="PANTHER" id="PTHR33653">
    <property type="entry name" value="RIBONUCLEASE VAPC2"/>
    <property type="match status" value="1"/>
</dbReference>
<comment type="function">
    <text evidence="8">Toxic component of a toxin-antitoxin (TA) system. An RNase.</text>
</comment>
<keyword evidence="2 8" id="KW-1277">Toxin-antitoxin system</keyword>
<dbReference type="SUPFAM" id="SSF88723">
    <property type="entry name" value="PIN domain-like"/>
    <property type="match status" value="1"/>
</dbReference>
<organism evidence="10 11">
    <name type="scientific">Candidatus Viridilinea mediisalina</name>
    <dbReference type="NCBI Taxonomy" id="2024553"/>
    <lineage>
        <taxon>Bacteria</taxon>
        <taxon>Bacillati</taxon>
        <taxon>Chloroflexota</taxon>
        <taxon>Chloroflexia</taxon>
        <taxon>Chloroflexales</taxon>
        <taxon>Chloroflexineae</taxon>
        <taxon>Oscillochloridaceae</taxon>
        <taxon>Candidatus Viridilinea</taxon>
    </lineage>
</organism>
<keyword evidence="5 8" id="KW-0378">Hydrolase</keyword>
<evidence type="ECO:0000256" key="1">
    <source>
        <dbReference type="ARBA" id="ARBA00001946"/>
    </source>
</evidence>
<keyword evidence="3 8" id="KW-0540">Nuclease</keyword>
<dbReference type="OrthoDB" id="531354at2"/>
<dbReference type="InterPro" id="IPR002716">
    <property type="entry name" value="PIN_dom"/>
</dbReference>
<comment type="cofactor">
    <cofactor evidence="1 8">
        <name>Mg(2+)</name>
        <dbReference type="ChEBI" id="CHEBI:18420"/>
    </cofactor>
</comment>
<dbReference type="GO" id="GO:0000287">
    <property type="term" value="F:magnesium ion binding"/>
    <property type="evidence" value="ECO:0007669"/>
    <property type="project" value="UniProtKB-UniRule"/>
</dbReference>
<dbReference type="GO" id="GO:0016787">
    <property type="term" value="F:hydrolase activity"/>
    <property type="evidence" value="ECO:0007669"/>
    <property type="project" value="UniProtKB-KW"/>
</dbReference>
<evidence type="ECO:0000313" key="11">
    <source>
        <dbReference type="Proteomes" id="UP000220527"/>
    </source>
</evidence>
<dbReference type="GO" id="GO:0090729">
    <property type="term" value="F:toxin activity"/>
    <property type="evidence" value="ECO:0007669"/>
    <property type="project" value="UniProtKB-KW"/>
</dbReference>
<accession>A0A2A6RIR1</accession>
<gene>
    <name evidence="8" type="primary">vapC</name>
    <name evidence="10" type="ORF">CJ255_11110</name>
</gene>
<evidence type="ECO:0000256" key="7">
    <source>
        <dbReference type="ARBA" id="ARBA00038093"/>
    </source>
</evidence>
<dbReference type="GO" id="GO:0004540">
    <property type="term" value="F:RNA nuclease activity"/>
    <property type="evidence" value="ECO:0007669"/>
    <property type="project" value="InterPro"/>
</dbReference>
<evidence type="ECO:0000256" key="2">
    <source>
        <dbReference type="ARBA" id="ARBA00022649"/>
    </source>
</evidence>
<feature type="domain" description="PIN" evidence="9">
    <location>
        <begin position="9"/>
        <end position="125"/>
    </location>
</feature>
<dbReference type="InterPro" id="IPR029060">
    <property type="entry name" value="PIN-like_dom_sf"/>
</dbReference>
<dbReference type="EC" id="3.1.-.-" evidence="8"/>
<evidence type="ECO:0000256" key="8">
    <source>
        <dbReference type="HAMAP-Rule" id="MF_00265"/>
    </source>
</evidence>
<evidence type="ECO:0000256" key="4">
    <source>
        <dbReference type="ARBA" id="ARBA00022723"/>
    </source>
</evidence>
<feature type="binding site" evidence="8">
    <location>
        <position position="103"/>
    </location>
    <ligand>
        <name>Mg(2+)</name>
        <dbReference type="ChEBI" id="CHEBI:18420"/>
    </ligand>
</feature>
<keyword evidence="8" id="KW-0800">Toxin</keyword>
<dbReference type="AlphaFoldDB" id="A0A2A6RIR1"/>
<sequence>MSQPLATTLLDTDILSAVMRQHPAAVVRARAYLAVHQRLTFSIVTRYEILRGLYAKHATAQLSAFEQLCHVSSIVPLTDEIVIRAATIYADLHQRGALIGDADILIAATGLEHGMIVATNNKSHYQRITGIQLDNWLA</sequence>
<dbReference type="CDD" id="cd18744">
    <property type="entry name" value="PIN_VapC4-5_FitB-like"/>
    <property type="match status" value="1"/>
</dbReference>
<dbReference type="Proteomes" id="UP000220527">
    <property type="component" value="Unassembled WGS sequence"/>
</dbReference>
<dbReference type="InterPro" id="IPR050556">
    <property type="entry name" value="Type_II_TA_system_RNase"/>
</dbReference>
<keyword evidence="11" id="KW-1185">Reference proteome</keyword>
<evidence type="ECO:0000256" key="5">
    <source>
        <dbReference type="ARBA" id="ARBA00022801"/>
    </source>
</evidence>
<reference evidence="11" key="1">
    <citation type="submission" date="2017-08" db="EMBL/GenBank/DDBJ databases">
        <authorList>
            <person name="Grouzdev D.S."/>
            <person name="Gaisin V.A."/>
            <person name="Rysina M.S."/>
            <person name="Gorlenko V.M."/>
        </authorList>
    </citation>
    <scope>NUCLEOTIDE SEQUENCE [LARGE SCALE GENOMIC DNA]</scope>
    <source>
        <strain evidence="11">Kir15-3F</strain>
    </source>
</reference>
<feature type="binding site" evidence="8">
    <location>
        <position position="11"/>
    </location>
    <ligand>
        <name>Mg(2+)</name>
        <dbReference type="ChEBI" id="CHEBI:18420"/>
    </ligand>
</feature>
<evidence type="ECO:0000259" key="9">
    <source>
        <dbReference type="Pfam" id="PF01850"/>
    </source>
</evidence>